<dbReference type="InterPro" id="IPR000679">
    <property type="entry name" value="Znf_GATA"/>
</dbReference>
<dbReference type="AlphaFoldDB" id="A0AAD5K7R1"/>
<evidence type="ECO:0000256" key="5">
    <source>
        <dbReference type="SAM" id="MobiDB-lite"/>
    </source>
</evidence>
<feature type="domain" description="GATA-type" evidence="6">
    <location>
        <begin position="411"/>
        <end position="447"/>
    </location>
</feature>
<keyword evidence="8" id="KW-1185">Reference proteome</keyword>
<dbReference type="InterPro" id="IPR013088">
    <property type="entry name" value="Znf_NHR/GATA"/>
</dbReference>
<organism evidence="7 8">
    <name type="scientific">Phascolomyces articulosus</name>
    <dbReference type="NCBI Taxonomy" id="60185"/>
    <lineage>
        <taxon>Eukaryota</taxon>
        <taxon>Fungi</taxon>
        <taxon>Fungi incertae sedis</taxon>
        <taxon>Mucoromycota</taxon>
        <taxon>Mucoromycotina</taxon>
        <taxon>Mucoromycetes</taxon>
        <taxon>Mucorales</taxon>
        <taxon>Lichtheimiaceae</taxon>
        <taxon>Phascolomyces</taxon>
    </lineage>
</organism>
<evidence type="ECO:0000256" key="3">
    <source>
        <dbReference type="ARBA" id="ARBA00022833"/>
    </source>
</evidence>
<dbReference type="GO" id="GO:0008270">
    <property type="term" value="F:zinc ion binding"/>
    <property type="evidence" value="ECO:0007669"/>
    <property type="project" value="UniProtKB-KW"/>
</dbReference>
<protein>
    <recommendedName>
        <fullName evidence="6">GATA-type domain-containing protein</fullName>
    </recommendedName>
</protein>
<name>A0AAD5K7R1_9FUNG</name>
<evidence type="ECO:0000256" key="4">
    <source>
        <dbReference type="PROSITE-ProRule" id="PRU00094"/>
    </source>
</evidence>
<feature type="region of interest" description="Disordered" evidence="5">
    <location>
        <begin position="621"/>
        <end position="661"/>
    </location>
</feature>
<keyword evidence="1" id="KW-0479">Metal-binding</keyword>
<dbReference type="SMART" id="SM00401">
    <property type="entry name" value="ZnF_GATA"/>
    <property type="match status" value="1"/>
</dbReference>
<comment type="caution">
    <text evidence="7">The sequence shown here is derived from an EMBL/GenBank/DDBJ whole genome shotgun (WGS) entry which is preliminary data.</text>
</comment>
<evidence type="ECO:0000313" key="8">
    <source>
        <dbReference type="Proteomes" id="UP001209540"/>
    </source>
</evidence>
<feature type="compositionally biased region" description="Pro residues" evidence="5">
    <location>
        <begin position="273"/>
        <end position="284"/>
    </location>
</feature>
<proteinExistence type="predicted"/>
<accession>A0AAD5K7R1</accession>
<evidence type="ECO:0000256" key="1">
    <source>
        <dbReference type="ARBA" id="ARBA00022723"/>
    </source>
</evidence>
<feature type="region of interest" description="Disordered" evidence="5">
    <location>
        <begin position="265"/>
        <end position="285"/>
    </location>
</feature>
<dbReference type="Pfam" id="PF00320">
    <property type="entry name" value="GATA"/>
    <property type="match status" value="1"/>
</dbReference>
<dbReference type="PROSITE" id="PS50114">
    <property type="entry name" value="GATA_ZN_FINGER_2"/>
    <property type="match status" value="1"/>
</dbReference>
<dbReference type="EMBL" id="JAIXMP010000017">
    <property type="protein sequence ID" value="KAI9259436.1"/>
    <property type="molecule type" value="Genomic_DNA"/>
</dbReference>
<evidence type="ECO:0000259" key="6">
    <source>
        <dbReference type="PROSITE" id="PS50114"/>
    </source>
</evidence>
<reference evidence="7" key="2">
    <citation type="submission" date="2023-02" db="EMBL/GenBank/DDBJ databases">
        <authorList>
            <consortium name="DOE Joint Genome Institute"/>
            <person name="Mondo S.J."/>
            <person name="Chang Y."/>
            <person name="Wang Y."/>
            <person name="Ahrendt S."/>
            <person name="Andreopoulos W."/>
            <person name="Barry K."/>
            <person name="Beard J."/>
            <person name="Benny G.L."/>
            <person name="Blankenship S."/>
            <person name="Bonito G."/>
            <person name="Cuomo C."/>
            <person name="Desiro A."/>
            <person name="Gervers K.A."/>
            <person name="Hundley H."/>
            <person name="Kuo A."/>
            <person name="LaButti K."/>
            <person name="Lang B.F."/>
            <person name="Lipzen A."/>
            <person name="O'Donnell K."/>
            <person name="Pangilinan J."/>
            <person name="Reynolds N."/>
            <person name="Sandor L."/>
            <person name="Smith M.W."/>
            <person name="Tsang A."/>
            <person name="Grigoriev I.V."/>
            <person name="Stajich J.E."/>
            <person name="Spatafora J.W."/>
        </authorList>
    </citation>
    <scope>NUCLEOTIDE SEQUENCE</scope>
    <source>
        <strain evidence="7">RSA 2281</strain>
    </source>
</reference>
<dbReference type="GO" id="GO:0006355">
    <property type="term" value="P:regulation of DNA-templated transcription"/>
    <property type="evidence" value="ECO:0007669"/>
    <property type="project" value="InterPro"/>
</dbReference>
<dbReference type="CDD" id="cd00202">
    <property type="entry name" value="ZnF_GATA"/>
    <property type="match status" value="1"/>
</dbReference>
<reference evidence="7" key="1">
    <citation type="journal article" date="2022" name="IScience">
        <title>Evolution of zygomycete secretomes and the origins of terrestrial fungal ecologies.</title>
        <authorList>
            <person name="Chang Y."/>
            <person name="Wang Y."/>
            <person name="Mondo S."/>
            <person name="Ahrendt S."/>
            <person name="Andreopoulos W."/>
            <person name="Barry K."/>
            <person name="Beard J."/>
            <person name="Benny G.L."/>
            <person name="Blankenship S."/>
            <person name="Bonito G."/>
            <person name="Cuomo C."/>
            <person name="Desiro A."/>
            <person name="Gervers K.A."/>
            <person name="Hundley H."/>
            <person name="Kuo A."/>
            <person name="LaButti K."/>
            <person name="Lang B.F."/>
            <person name="Lipzen A."/>
            <person name="O'Donnell K."/>
            <person name="Pangilinan J."/>
            <person name="Reynolds N."/>
            <person name="Sandor L."/>
            <person name="Smith M.E."/>
            <person name="Tsang A."/>
            <person name="Grigoriev I.V."/>
            <person name="Stajich J.E."/>
            <person name="Spatafora J.W."/>
        </authorList>
    </citation>
    <scope>NUCLEOTIDE SEQUENCE</scope>
    <source>
        <strain evidence="7">RSA 2281</strain>
    </source>
</reference>
<keyword evidence="2 4" id="KW-0863">Zinc-finger</keyword>
<feature type="region of interest" description="Disordered" evidence="5">
    <location>
        <begin position="329"/>
        <end position="412"/>
    </location>
</feature>
<dbReference type="Proteomes" id="UP001209540">
    <property type="component" value="Unassembled WGS sequence"/>
</dbReference>
<feature type="compositionally biased region" description="Low complexity" evidence="5">
    <location>
        <begin position="367"/>
        <end position="411"/>
    </location>
</feature>
<dbReference type="GO" id="GO:0043565">
    <property type="term" value="F:sequence-specific DNA binding"/>
    <property type="evidence" value="ECO:0007669"/>
    <property type="project" value="InterPro"/>
</dbReference>
<dbReference type="InterPro" id="IPR051140">
    <property type="entry name" value="GATA_TF"/>
</dbReference>
<keyword evidence="3" id="KW-0862">Zinc</keyword>
<feature type="region of interest" description="Disordered" evidence="5">
    <location>
        <begin position="452"/>
        <end position="545"/>
    </location>
</feature>
<dbReference type="SUPFAM" id="SSF57716">
    <property type="entry name" value="Glucocorticoid receptor-like (DNA-binding domain)"/>
    <property type="match status" value="1"/>
</dbReference>
<feature type="compositionally biased region" description="Polar residues" evidence="5">
    <location>
        <begin position="453"/>
        <end position="469"/>
    </location>
</feature>
<sequence length="709" mass="77596">MGGHRVEIHYLGLSYLQSGPHCVSSAAFYEITETTDTVSSEEMEQSPSLLLSSSPSPILSTTGITFDCGNMINANNNNNSNMLPPKKRRRHKVIRNDVIFCIDPPPASDMHTPSSHLDYYLFPHDAVAGPVNDVPPFEILFSFHVLDTHIKERRPTKLEEFAAVCSSANRMYPRRRSTDPGSIGNNNLSSAGGGILSSATSSGNYNLMATIPTMPVDDPRSKVVNMRISGVSRRLFVAIKQTVSEFETVCEKMVQLMTYHTQQMAGQKGSPTAPRPLLSPPPIIPSAHSEWEELLNSRDPHRHHPHHPQEQRNYYQKFIDACSSDDASFDKDDMLVDPMPKNSYSNGTNTKNNHSSRHPTSPRSAPTSSNNNNHSSSNKSAKNNTTNSSNSSNSNNNNGNTTSKGRNNSNGGAVKKCLYCGSKSTPMWRRGPQGAGTLCNACGVKWKHGKILTGSSSSDMNPPSTPSTATKERRGSSNKNEKKRKKSSSSGNGNTGGRATAEHHHQRTSGRSASATPVMDTTPPFKSPSSSSSRGGHNCSDDDEMENNINAARNLSIRESEDEYQHYQQRLSSSVPSNNHRMDTFAVPWLPRDNSNYTSFVPSEQQRYTMMMAATEAQSISSSSHSISGSFSPIESSSPGSSPRLSSTASSVTSIQHHQQHYQYQHTRRHTMDVTMTDKMGYNNETSFAMSSGVDAVEAAALLTLLKRS</sequence>
<evidence type="ECO:0000256" key="2">
    <source>
        <dbReference type="ARBA" id="ARBA00022771"/>
    </source>
</evidence>
<evidence type="ECO:0000313" key="7">
    <source>
        <dbReference type="EMBL" id="KAI9259436.1"/>
    </source>
</evidence>
<feature type="compositionally biased region" description="Polar residues" evidence="5">
    <location>
        <begin position="342"/>
        <end position="366"/>
    </location>
</feature>
<gene>
    <name evidence="7" type="ORF">BDA99DRAFT_92887</name>
</gene>
<dbReference type="PANTHER" id="PTHR45658">
    <property type="entry name" value="GATA TRANSCRIPTION FACTOR"/>
    <property type="match status" value="1"/>
</dbReference>
<dbReference type="Gene3D" id="3.30.50.10">
    <property type="entry name" value="Erythroid Transcription Factor GATA-1, subunit A"/>
    <property type="match status" value="1"/>
</dbReference>